<accession>A0A9P6CRX4</accession>
<evidence type="ECO:0000313" key="3">
    <source>
        <dbReference type="EMBL" id="KAF9476677.1"/>
    </source>
</evidence>
<feature type="domain" description="DUF6534" evidence="2">
    <location>
        <begin position="149"/>
        <end position="234"/>
    </location>
</feature>
<feature type="transmembrane region" description="Helical" evidence="1">
    <location>
        <begin position="12"/>
        <end position="38"/>
    </location>
</feature>
<feature type="transmembrane region" description="Helical" evidence="1">
    <location>
        <begin position="81"/>
        <end position="98"/>
    </location>
</feature>
<name>A0A9P6CRX4_9AGAR</name>
<sequence length="312" mass="34404">MATLDGPYFQETFGAMLIGALVTMTIYGITTLQAYFYFMSFPKDGKATKMLVASIWILDTIHAIFMCHAVHFYLIDGFTNPVLLINGNWSLFLSIAINRYWIGGVIGIFVFAHFATGINTVVNLFITRRFVHLKDVSITSALPFGITVVISDILIAAALCILLSSKRSSFQDTNSIVNKLIIFAVNRCILTCAMAIVEIVAFTALPNSFYSIAIDFVIGKLYANSCLAVLNARATLRPENQDGLSSTELSTAFNFNITSAMANHQTSLIQVRSRDNFRDNSNTNADFEKGESSNFVATKRTIRSSIESGDRS</sequence>
<evidence type="ECO:0000259" key="2">
    <source>
        <dbReference type="Pfam" id="PF20152"/>
    </source>
</evidence>
<dbReference type="PANTHER" id="PTHR40465">
    <property type="entry name" value="CHROMOSOME 1, WHOLE GENOME SHOTGUN SEQUENCE"/>
    <property type="match status" value="1"/>
</dbReference>
<feature type="transmembrane region" description="Helical" evidence="1">
    <location>
        <begin position="209"/>
        <end position="230"/>
    </location>
</feature>
<comment type="caution">
    <text evidence="3">The sequence shown here is derived from an EMBL/GenBank/DDBJ whole genome shotgun (WGS) entry which is preliminary data.</text>
</comment>
<organism evidence="3 4">
    <name type="scientific">Pholiota conissans</name>
    <dbReference type="NCBI Taxonomy" id="109636"/>
    <lineage>
        <taxon>Eukaryota</taxon>
        <taxon>Fungi</taxon>
        <taxon>Dikarya</taxon>
        <taxon>Basidiomycota</taxon>
        <taxon>Agaricomycotina</taxon>
        <taxon>Agaricomycetes</taxon>
        <taxon>Agaricomycetidae</taxon>
        <taxon>Agaricales</taxon>
        <taxon>Agaricineae</taxon>
        <taxon>Strophariaceae</taxon>
        <taxon>Pholiota</taxon>
    </lineage>
</organism>
<evidence type="ECO:0000313" key="4">
    <source>
        <dbReference type="Proteomes" id="UP000807469"/>
    </source>
</evidence>
<dbReference type="Proteomes" id="UP000807469">
    <property type="component" value="Unassembled WGS sequence"/>
</dbReference>
<dbReference type="OrthoDB" id="3012488at2759"/>
<protein>
    <recommendedName>
        <fullName evidence="2">DUF6534 domain-containing protein</fullName>
    </recommendedName>
</protein>
<keyword evidence="1" id="KW-1133">Transmembrane helix</keyword>
<evidence type="ECO:0000256" key="1">
    <source>
        <dbReference type="SAM" id="Phobius"/>
    </source>
</evidence>
<dbReference type="InterPro" id="IPR045339">
    <property type="entry name" value="DUF6534"/>
</dbReference>
<gene>
    <name evidence="3" type="ORF">BDN70DRAFT_154559</name>
</gene>
<reference evidence="3" key="1">
    <citation type="submission" date="2020-11" db="EMBL/GenBank/DDBJ databases">
        <authorList>
            <consortium name="DOE Joint Genome Institute"/>
            <person name="Ahrendt S."/>
            <person name="Riley R."/>
            <person name="Andreopoulos W."/>
            <person name="Labutti K."/>
            <person name="Pangilinan J."/>
            <person name="Ruiz-Duenas F.J."/>
            <person name="Barrasa J.M."/>
            <person name="Sanchez-Garcia M."/>
            <person name="Camarero S."/>
            <person name="Miyauchi S."/>
            <person name="Serrano A."/>
            <person name="Linde D."/>
            <person name="Babiker R."/>
            <person name="Drula E."/>
            <person name="Ayuso-Fernandez I."/>
            <person name="Pacheco R."/>
            <person name="Padilla G."/>
            <person name="Ferreira P."/>
            <person name="Barriuso J."/>
            <person name="Kellner H."/>
            <person name="Castanera R."/>
            <person name="Alfaro M."/>
            <person name="Ramirez L."/>
            <person name="Pisabarro A.G."/>
            <person name="Kuo A."/>
            <person name="Tritt A."/>
            <person name="Lipzen A."/>
            <person name="He G."/>
            <person name="Yan M."/>
            <person name="Ng V."/>
            <person name="Cullen D."/>
            <person name="Martin F."/>
            <person name="Rosso M.-N."/>
            <person name="Henrissat B."/>
            <person name="Hibbett D."/>
            <person name="Martinez A.T."/>
            <person name="Grigoriev I.V."/>
        </authorList>
    </citation>
    <scope>NUCLEOTIDE SEQUENCE</scope>
    <source>
        <strain evidence="3">CIRM-BRFM 674</strain>
    </source>
</reference>
<feature type="transmembrane region" description="Helical" evidence="1">
    <location>
        <begin position="105"/>
        <end position="126"/>
    </location>
</feature>
<dbReference type="EMBL" id="MU155285">
    <property type="protein sequence ID" value="KAF9476677.1"/>
    <property type="molecule type" value="Genomic_DNA"/>
</dbReference>
<keyword evidence="1" id="KW-0472">Membrane</keyword>
<keyword evidence="1" id="KW-0812">Transmembrane</keyword>
<dbReference type="Pfam" id="PF20152">
    <property type="entry name" value="DUF6534"/>
    <property type="match status" value="1"/>
</dbReference>
<feature type="transmembrane region" description="Helical" evidence="1">
    <location>
        <begin position="138"/>
        <end position="164"/>
    </location>
</feature>
<dbReference type="AlphaFoldDB" id="A0A9P6CRX4"/>
<keyword evidence="4" id="KW-1185">Reference proteome</keyword>
<feature type="transmembrane region" description="Helical" evidence="1">
    <location>
        <begin position="50"/>
        <end position="75"/>
    </location>
</feature>
<dbReference type="PANTHER" id="PTHR40465:SF1">
    <property type="entry name" value="DUF6534 DOMAIN-CONTAINING PROTEIN"/>
    <property type="match status" value="1"/>
</dbReference>
<feature type="transmembrane region" description="Helical" evidence="1">
    <location>
        <begin position="176"/>
        <end position="197"/>
    </location>
</feature>
<proteinExistence type="predicted"/>